<proteinExistence type="predicted"/>
<dbReference type="Proteomes" id="UP001205311">
    <property type="component" value="Unassembled WGS sequence"/>
</dbReference>
<reference evidence="1 2" key="1">
    <citation type="submission" date="2022-06" db="EMBL/GenBank/DDBJ databases">
        <title>Genomic Encyclopedia of Archaeal and Bacterial Type Strains, Phase II (KMG-II): from individual species to whole genera.</title>
        <authorList>
            <person name="Goeker M."/>
        </authorList>
    </citation>
    <scope>NUCLEOTIDE SEQUENCE [LARGE SCALE GENOMIC DNA]</scope>
    <source>
        <strain evidence="1 2">DSM 40477</strain>
    </source>
</reference>
<evidence type="ECO:0008006" key="3">
    <source>
        <dbReference type="Google" id="ProtNLM"/>
    </source>
</evidence>
<protein>
    <recommendedName>
        <fullName evidence="3">Secreted protein</fullName>
    </recommendedName>
</protein>
<dbReference type="EMBL" id="JAMTCP010000049">
    <property type="protein sequence ID" value="MCP2261821.1"/>
    <property type="molecule type" value="Genomic_DNA"/>
</dbReference>
<gene>
    <name evidence="1" type="ORF">LX15_005548</name>
</gene>
<sequence>MWGCGIRRAVRTTMSVSFVSGVALGLATAGAPAEPGRVPCDGRSAPAACVWDSQVQRCRGTCGQGRVCAQVDDTRNCYCVRPEASSARGRAARAD</sequence>
<organism evidence="1 2">
    <name type="scientific">Streptoalloteichus tenebrarius (strain ATCC 17920 / DSM 40477 / JCM 4838 / CBS 697.72 / NBRC 16177 / NCIMB 11028 / NRRL B-12390 / A12253. 1 / ISP 5477)</name>
    <name type="common">Streptomyces tenebrarius</name>
    <dbReference type="NCBI Taxonomy" id="1933"/>
    <lineage>
        <taxon>Bacteria</taxon>
        <taxon>Bacillati</taxon>
        <taxon>Actinomycetota</taxon>
        <taxon>Actinomycetes</taxon>
        <taxon>Pseudonocardiales</taxon>
        <taxon>Pseudonocardiaceae</taxon>
        <taxon>Streptoalloteichus</taxon>
    </lineage>
</organism>
<evidence type="ECO:0000313" key="2">
    <source>
        <dbReference type="Proteomes" id="UP001205311"/>
    </source>
</evidence>
<keyword evidence="2" id="KW-1185">Reference proteome</keyword>
<accession>A0ABT1I272</accession>
<comment type="caution">
    <text evidence="1">The sequence shown here is derived from an EMBL/GenBank/DDBJ whole genome shotgun (WGS) entry which is preliminary data.</text>
</comment>
<evidence type="ECO:0000313" key="1">
    <source>
        <dbReference type="EMBL" id="MCP2261821.1"/>
    </source>
</evidence>
<name>A0ABT1I272_STRSD</name>